<keyword evidence="9" id="KW-0472">Membrane</keyword>
<dbReference type="EMBL" id="JAWJWE010000003">
    <property type="protein sequence ID" value="KAK6638758.1"/>
    <property type="molecule type" value="Genomic_DNA"/>
</dbReference>
<feature type="disulfide bond" evidence="8">
    <location>
        <begin position="104"/>
        <end position="113"/>
    </location>
</feature>
<evidence type="ECO:0000256" key="2">
    <source>
        <dbReference type="ARBA" id="ARBA00022536"/>
    </source>
</evidence>
<sequence>MCPRSRDGQPTGVSSEEGKFHRKSVRKVTANPNRGFPYRLEFKFPRSFTLILQAVDFNNYTVPATHEIIEETNFSGIIDPSVEWHLLNHPGQTAQLTYRIRVQCDVYHFNQTCTKFCKPRDDNFGHYICDRNGDKKCIEGWKGPNCDIGELPPVRQTLLYDVRKAEQILPFDNKMFTGLIYFIIIYIVCEHLSKLYVRLDAILSMANAISPATASKHAFFLFNFKWTGDQVVVWAGEESFVTSVHRIRDASMGIATEHPGSASVTPTGEAYCVTKVSSIRFFFSFKFTTGDESNSDRNASNVVLHV</sequence>
<organism evidence="12 13">
    <name type="scientific">Polyplax serrata</name>
    <name type="common">Common mouse louse</name>
    <dbReference type="NCBI Taxonomy" id="468196"/>
    <lineage>
        <taxon>Eukaryota</taxon>
        <taxon>Metazoa</taxon>
        <taxon>Ecdysozoa</taxon>
        <taxon>Arthropoda</taxon>
        <taxon>Hexapoda</taxon>
        <taxon>Insecta</taxon>
        <taxon>Pterygota</taxon>
        <taxon>Neoptera</taxon>
        <taxon>Paraneoptera</taxon>
        <taxon>Psocodea</taxon>
        <taxon>Troctomorpha</taxon>
        <taxon>Phthiraptera</taxon>
        <taxon>Anoplura</taxon>
        <taxon>Polyplacidae</taxon>
        <taxon>Polyplax</taxon>
    </lineage>
</organism>
<feature type="disulfide bond" evidence="8">
    <location>
        <begin position="117"/>
        <end position="129"/>
    </location>
</feature>
<dbReference type="AlphaFoldDB" id="A0AAN8Q5L1"/>
<dbReference type="PROSITE" id="PS51051">
    <property type="entry name" value="DSL"/>
    <property type="match status" value="1"/>
</dbReference>
<evidence type="ECO:0000313" key="13">
    <source>
        <dbReference type="Proteomes" id="UP001372834"/>
    </source>
</evidence>
<name>A0AAN8Q5L1_POLSC</name>
<dbReference type="GO" id="GO:0007219">
    <property type="term" value="P:Notch signaling pathway"/>
    <property type="evidence" value="ECO:0007669"/>
    <property type="project" value="InterPro"/>
</dbReference>
<dbReference type="Gene3D" id="2.10.25.140">
    <property type="match status" value="1"/>
</dbReference>
<comment type="caution">
    <text evidence="12">The sequence shown here is derived from an EMBL/GenBank/DDBJ whole genome shotgun (WGS) entry which is preliminary data.</text>
</comment>
<dbReference type="Proteomes" id="UP001372834">
    <property type="component" value="Unassembled WGS sequence"/>
</dbReference>
<keyword evidence="5 9" id="KW-1133">Transmembrane helix</keyword>
<keyword evidence="2 9" id="KW-0245">EGF-like domain</keyword>
<evidence type="ECO:0000313" key="12">
    <source>
        <dbReference type="EMBL" id="KAK6638758.1"/>
    </source>
</evidence>
<keyword evidence="6 8" id="KW-1015">Disulfide bond</keyword>
<keyword evidence="4 9" id="KW-0677">Repeat</keyword>
<feature type="domain" description="DSL" evidence="11">
    <location>
        <begin position="102"/>
        <end position="146"/>
    </location>
</feature>
<keyword evidence="9" id="KW-0732">Signal</keyword>
<comment type="function">
    <text evidence="9">Putative Notch ligand involved in the mediation of Notch signaling.</text>
</comment>
<evidence type="ECO:0000256" key="6">
    <source>
        <dbReference type="ARBA" id="ARBA00023157"/>
    </source>
</evidence>
<feature type="region of interest" description="Disordered" evidence="10">
    <location>
        <begin position="1"/>
        <end position="26"/>
    </location>
</feature>
<comment type="subcellular location">
    <subcellularLocation>
        <location evidence="9">Membrane</location>
        <topology evidence="9">Single-pass type I membrane protein</topology>
    </subcellularLocation>
</comment>
<dbReference type="InterPro" id="IPR001774">
    <property type="entry name" value="DSL"/>
</dbReference>
<dbReference type="Pfam" id="PF07657">
    <property type="entry name" value="MNNL"/>
    <property type="match status" value="1"/>
</dbReference>
<dbReference type="GO" id="GO:0009952">
    <property type="term" value="P:anterior/posterior pattern specification"/>
    <property type="evidence" value="ECO:0007669"/>
    <property type="project" value="UniProtKB-ARBA"/>
</dbReference>
<gene>
    <name evidence="12" type="ORF">RUM43_007026</name>
</gene>
<evidence type="ECO:0000256" key="4">
    <source>
        <dbReference type="ARBA" id="ARBA00022737"/>
    </source>
</evidence>
<accession>A0AAN8Q5L1</accession>
<dbReference type="GO" id="GO:0048018">
    <property type="term" value="F:receptor ligand activity"/>
    <property type="evidence" value="ECO:0007669"/>
    <property type="project" value="UniProtKB-ARBA"/>
</dbReference>
<keyword evidence="3 9" id="KW-0812">Transmembrane</keyword>
<dbReference type="GO" id="GO:0016020">
    <property type="term" value="C:membrane"/>
    <property type="evidence" value="ECO:0007669"/>
    <property type="project" value="UniProtKB-SubCell"/>
</dbReference>
<evidence type="ECO:0000256" key="7">
    <source>
        <dbReference type="ARBA" id="ARBA00023180"/>
    </source>
</evidence>
<evidence type="ECO:0000256" key="10">
    <source>
        <dbReference type="SAM" id="MobiDB-lite"/>
    </source>
</evidence>
<dbReference type="Gene3D" id="2.60.40.3510">
    <property type="match status" value="1"/>
</dbReference>
<dbReference type="FunFam" id="2.10.25.140:FF:000001">
    <property type="entry name" value="Delta-like protein"/>
    <property type="match status" value="1"/>
</dbReference>
<evidence type="ECO:0000256" key="3">
    <source>
        <dbReference type="ARBA" id="ARBA00022692"/>
    </source>
</evidence>
<evidence type="ECO:0000256" key="5">
    <source>
        <dbReference type="ARBA" id="ARBA00022989"/>
    </source>
</evidence>
<keyword evidence="1 9" id="KW-0217">Developmental protein</keyword>
<proteinExistence type="predicted"/>
<evidence type="ECO:0000259" key="11">
    <source>
        <dbReference type="PROSITE" id="PS51051"/>
    </source>
</evidence>
<evidence type="ECO:0000256" key="1">
    <source>
        <dbReference type="ARBA" id="ARBA00022473"/>
    </source>
</evidence>
<keyword evidence="7" id="KW-0325">Glycoprotein</keyword>
<reference evidence="12 13" key="1">
    <citation type="submission" date="2023-10" db="EMBL/GenBank/DDBJ databases">
        <title>Genomes of two closely related lineages of the louse Polyplax serrata with different host specificities.</title>
        <authorList>
            <person name="Martinu J."/>
            <person name="Tarabai H."/>
            <person name="Stefka J."/>
            <person name="Hypsa V."/>
        </authorList>
    </citation>
    <scope>NUCLEOTIDE SEQUENCE [LARGE SCALE GENOMIC DNA]</scope>
    <source>
        <strain evidence="12">HR10_N</strain>
    </source>
</reference>
<feature type="disulfide bond" evidence="8">
    <location>
        <begin position="137"/>
        <end position="146"/>
    </location>
</feature>
<evidence type="ECO:0000256" key="8">
    <source>
        <dbReference type="PROSITE-ProRule" id="PRU00377"/>
    </source>
</evidence>
<dbReference type="Pfam" id="PF01414">
    <property type="entry name" value="DSL"/>
    <property type="match status" value="1"/>
</dbReference>
<evidence type="ECO:0000256" key="9">
    <source>
        <dbReference type="RuleBase" id="RU280815"/>
    </source>
</evidence>
<dbReference type="InterPro" id="IPR011651">
    <property type="entry name" value="Notch_ligand_N"/>
</dbReference>
<protein>
    <recommendedName>
        <fullName evidence="9">Delta-like protein</fullName>
    </recommendedName>
</protein>
<dbReference type="GO" id="GO:0046331">
    <property type="term" value="P:lateral inhibition"/>
    <property type="evidence" value="ECO:0007669"/>
    <property type="project" value="UniProtKB-ARBA"/>
</dbReference>
<dbReference type="SMART" id="SM00051">
    <property type="entry name" value="DSL"/>
    <property type="match status" value="1"/>
</dbReference>
<dbReference type="GO" id="GO:0035282">
    <property type="term" value="P:segmentation"/>
    <property type="evidence" value="ECO:0007669"/>
    <property type="project" value="UniProtKB-ARBA"/>
</dbReference>